<proteinExistence type="predicted"/>
<feature type="region of interest" description="Disordered" evidence="3">
    <location>
        <begin position="168"/>
        <end position="214"/>
    </location>
</feature>
<keyword evidence="6" id="KW-1185">Reference proteome</keyword>
<evidence type="ECO:0000313" key="5">
    <source>
        <dbReference type="EMBL" id="CAG7838009.1"/>
    </source>
</evidence>
<evidence type="ECO:0000256" key="1">
    <source>
        <dbReference type="ARBA" id="ARBA00004496"/>
    </source>
</evidence>
<dbReference type="PROSITE" id="PS01200">
    <property type="entry name" value="TUB_1"/>
    <property type="match status" value="1"/>
</dbReference>
<feature type="compositionally biased region" description="Acidic residues" evidence="3">
    <location>
        <begin position="176"/>
        <end position="188"/>
    </location>
</feature>
<dbReference type="AlphaFoldDB" id="A0A8J2LRX0"/>
<dbReference type="Pfam" id="PF01167">
    <property type="entry name" value="Tub"/>
    <property type="match status" value="1"/>
</dbReference>
<dbReference type="GO" id="GO:0005929">
    <property type="term" value="C:cilium"/>
    <property type="evidence" value="ECO:0007669"/>
    <property type="project" value="TreeGrafter"/>
</dbReference>
<organism evidence="5 6">
    <name type="scientific">Allacma fusca</name>
    <dbReference type="NCBI Taxonomy" id="39272"/>
    <lineage>
        <taxon>Eukaryota</taxon>
        <taxon>Metazoa</taxon>
        <taxon>Ecdysozoa</taxon>
        <taxon>Arthropoda</taxon>
        <taxon>Hexapoda</taxon>
        <taxon>Collembola</taxon>
        <taxon>Symphypleona</taxon>
        <taxon>Sminthuridae</taxon>
        <taxon>Allacma</taxon>
    </lineage>
</organism>
<dbReference type="InterPro" id="IPR000007">
    <property type="entry name" value="Tubby_C"/>
</dbReference>
<dbReference type="GO" id="GO:0061512">
    <property type="term" value="P:protein localization to cilium"/>
    <property type="evidence" value="ECO:0007669"/>
    <property type="project" value="TreeGrafter"/>
</dbReference>
<sequence>MERYTTKLLYEDEESKIKSRLRRKASGNFVPEESISISAGNSARSYKPNQGTVASTSAIINVRPVNTDGPRTPRLPQKPGTSAPSPKSVKLKNEVGIDPTPDFKPILTKNRPQTEFYFQNEKLYTPLGLNTESEEVIQSPAKKTISQSTVDGLGFDLETIDLTNDTDRKAHRRNDDDNDEYDNNETEESTSSSSVEDEDERSDSNDGSSYSRTKPARRYISVESLVLEDNFDASNGFKTFNGDEVKGADDEIPQVKLVWNTPPEGSPRGRSSRKGFADLPLPRRTHDPNHDSILDFFTRTEDGVEREGRYDDVEMTISKFFMQSDDNDKEKVTKCVNLKQIVDNIDEFVLQPAAIGFDIQCRVTRDRKGVDRGLYPTYYMHLERPDGRKILLLTGRKRKKSTTSNYLISTDASDLSRDSNHFVGKVRSNLLGTQFTIYDNGQSQKRFGLFQSYGSETPLREELAAVIYEPNVLGFKGPRKMKILIPEMKNESRRREHRPAKEKDSILELHKQGESQQFFELRNKAPIWNDDNQSFVLNFHGRVTQASVKNFQIIHEKKDDYVILQFGRVASDLFTMDYRYPLCALQAFAIVLTSFDNKLACE</sequence>
<dbReference type="OrthoDB" id="8775810at2759"/>
<reference evidence="5" key="1">
    <citation type="submission" date="2021-06" db="EMBL/GenBank/DDBJ databases">
        <authorList>
            <person name="Hodson N. C."/>
            <person name="Mongue J. A."/>
            <person name="Jaron S. K."/>
        </authorList>
    </citation>
    <scope>NUCLEOTIDE SEQUENCE</scope>
</reference>
<feature type="domain" description="Tubby C-terminal" evidence="4">
    <location>
        <begin position="350"/>
        <end position="597"/>
    </location>
</feature>
<dbReference type="GO" id="GO:0005737">
    <property type="term" value="C:cytoplasm"/>
    <property type="evidence" value="ECO:0007669"/>
    <property type="project" value="UniProtKB-SubCell"/>
</dbReference>
<accession>A0A8J2LRX0</accession>
<dbReference type="EMBL" id="CAJVCH010571624">
    <property type="protein sequence ID" value="CAG7838009.1"/>
    <property type="molecule type" value="Genomic_DNA"/>
</dbReference>
<gene>
    <name evidence="5" type="ORF">AFUS01_LOCUS47032</name>
</gene>
<evidence type="ECO:0000259" key="4">
    <source>
        <dbReference type="Pfam" id="PF01167"/>
    </source>
</evidence>
<name>A0A8J2LRX0_9HEXA</name>
<evidence type="ECO:0000256" key="2">
    <source>
        <dbReference type="ARBA" id="ARBA00022490"/>
    </source>
</evidence>
<dbReference type="Proteomes" id="UP000708208">
    <property type="component" value="Unassembled WGS sequence"/>
</dbReference>
<evidence type="ECO:0000313" key="6">
    <source>
        <dbReference type="Proteomes" id="UP000708208"/>
    </source>
</evidence>
<protein>
    <recommendedName>
        <fullName evidence="4">Tubby C-terminal domain-containing protein</fullName>
    </recommendedName>
</protein>
<evidence type="ECO:0000256" key="3">
    <source>
        <dbReference type="SAM" id="MobiDB-lite"/>
    </source>
</evidence>
<dbReference type="InterPro" id="IPR018066">
    <property type="entry name" value="Tubby_C_CS"/>
</dbReference>
<dbReference type="PANTHER" id="PTHR16517">
    <property type="entry name" value="TUBBY-RELATED"/>
    <property type="match status" value="1"/>
</dbReference>
<feature type="region of interest" description="Disordered" evidence="3">
    <location>
        <begin position="258"/>
        <end position="284"/>
    </location>
</feature>
<feature type="region of interest" description="Disordered" evidence="3">
    <location>
        <begin position="63"/>
        <end position="108"/>
    </location>
</feature>
<keyword evidence="2" id="KW-0963">Cytoplasm</keyword>
<comment type="caution">
    <text evidence="5">The sequence shown here is derived from an EMBL/GenBank/DDBJ whole genome shotgun (WGS) entry which is preliminary data.</text>
</comment>
<dbReference type="PANTHER" id="PTHR16517:SF7">
    <property type="entry name" value="PROTEIN KING TUBBY"/>
    <property type="match status" value="1"/>
</dbReference>
<comment type="subcellular location">
    <subcellularLocation>
        <location evidence="1">Cytoplasm</location>
    </subcellularLocation>
</comment>